<name>A0Y7R0_9GAMM</name>
<organism evidence="1 2">
    <name type="scientific">marine gamma proteobacterium HTCC2143</name>
    <dbReference type="NCBI Taxonomy" id="247633"/>
    <lineage>
        <taxon>Bacteria</taxon>
        <taxon>Pseudomonadati</taxon>
        <taxon>Pseudomonadota</taxon>
        <taxon>Gammaproteobacteria</taxon>
        <taxon>Cellvibrionales</taxon>
        <taxon>Spongiibacteraceae</taxon>
        <taxon>BD1-7 clade</taxon>
    </lineage>
</organism>
<accession>A0Y7R0</accession>
<dbReference type="EMBL" id="AAVT01000001">
    <property type="protein sequence ID" value="EAW32164.1"/>
    <property type="molecule type" value="Genomic_DNA"/>
</dbReference>
<dbReference type="STRING" id="247633.GP2143_12951"/>
<reference evidence="1 2" key="1">
    <citation type="journal article" date="2010" name="J. Bacteriol.">
        <title>Genome sequence of the oligotrophic marine Gammaproteobacterium HTCC2143, isolated from the Oregon Coast.</title>
        <authorList>
            <person name="Oh H.M."/>
            <person name="Kang I."/>
            <person name="Ferriera S."/>
            <person name="Giovannoni S.J."/>
            <person name="Cho J.C."/>
        </authorList>
    </citation>
    <scope>NUCLEOTIDE SEQUENCE [LARGE SCALE GENOMIC DNA]</scope>
    <source>
        <strain evidence="1 2">HTCC2143</strain>
    </source>
</reference>
<evidence type="ECO:0000313" key="1">
    <source>
        <dbReference type="EMBL" id="EAW32164.1"/>
    </source>
</evidence>
<dbReference type="Proteomes" id="UP000004931">
    <property type="component" value="Unassembled WGS sequence"/>
</dbReference>
<keyword evidence="2" id="KW-1185">Reference proteome</keyword>
<sequence>MKTFMDSIVDMDSPFSFCGGGGLADEELIGSTYFQEGTGIVVAPVVVTNFDINGDGDLWDEAAITTGLAAGYAGIIPGGQFAGAILGLTAVSMEAIDRYVVQ</sequence>
<evidence type="ECO:0000313" key="2">
    <source>
        <dbReference type="Proteomes" id="UP000004931"/>
    </source>
</evidence>
<dbReference type="AlphaFoldDB" id="A0Y7R0"/>
<proteinExistence type="predicted"/>
<comment type="caution">
    <text evidence="1">The sequence shown here is derived from an EMBL/GenBank/DDBJ whole genome shotgun (WGS) entry which is preliminary data.</text>
</comment>
<protein>
    <submittedName>
        <fullName evidence="1">Uncharacterized protein</fullName>
    </submittedName>
</protein>
<gene>
    <name evidence="1" type="ORF">GP2143_12951</name>
</gene>